<evidence type="ECO:0000256" key="1">
    <source>
        <dbReference type="SAM" id="MobiDB-lite"/>
    </source>
</evidence>
<feature type="region of interest" description="Disordered" evidence="1">
    <location>
        <begin position="190"/>
        <end position="286"/>
    </location>
</feature>
<feature type="compositionally biased region" description="Polar residues" evidence="1">
    <location>
        <begin position="44"/>
        <end position="60"/>
    </location>
</feature>
<feature type="compositionally biased region" description="Basic residues" evidence="1">
    <location>
        <begin position="247"/>
        <end position="256"/>
    </location>
</feature>
<name>V8N628_OPHHA</name>
<proteinExistence type="predicted"/>
<dbReference type="EMBL" id="AZIM01009789">
    <property type="protein sequence ID" value="ETE57118.1"/>
    <property type="molecule type" value="Genomic_DNA"/>
</dbReference>
<feature type="non-terminal residue" evidence="2">
    <location>
        <position position="1"/>
    </location>
</feature>
<protein>
    <submittedName>
        <fullName evidence="2">Chromatin assembly factor 1 subunit A</fullName>
    </submittedName>
</protein>
<organism evidence="2 3">
    <name type="scientific">Ophiophagus hannah</name>
    <name type="common">King cobra</name>
    <name type="synonym">Naja hannah</name>
    <dbReference type="NCBI Taxonomy" id="8665"/>
    <lineage>
        <taxon>Eukaryota</taxon>
        <taxon>Metazoa</taxon>
        <taxon>Chordata</taxon>
        <taxon>Craniata</taxon>
        <taxon>Vertebrata</taxon>
        <taxon>Euteleostomi</taxon>
        <taxon>Lepidosauria</taxon>
        <taxon>Squamata</taxon>
        <taxon>Bifurcata</taxon>
        <taxon>Unidentata</taxon>
        <taxon>Episquamata</taxon>
        <taxon>Toxicofera</taxon>
        <taxon>Serpentes</taxon>
        <taxon>Colubroidea</taxon>
        <taxon>Elapidae</taxon>
        <taxon>Elapinae</taxon>
        <taxon>Ophiophagus</taxon>
    </lineage>
</organism>
<keyword evidence="3" id="KW-1185">Reference proteome</keyword>
<evidence type="ECO:0000313" key="2">
    <source>
        <dbReference type="EMBL" id="ETE57118.1"/>
    </source>
</evidence>
<sequence>MKEKLPSEVVEASSLEACFKKRLDCPLSGMVTYKVPSNSVHLYNNSQHSQPAAGSFSESRQAPELQSRDPGDAATVISARMGCRSLFFPSTVITSNGSSSYDQNRALNFQYLVSIHSYNGAEQRGHMVPFLRPFDEQIEDHLYVPCLTFSDWLPHPPGHHKGELCWEGRGSLHSYLHGWQLWQLPAEERGKGRKEKIKKEGGRREKERKKGGREDRERKEDKKKRKMKERREEKERKKERKREGGKRERKGAKKEKIKKEGGRREKERKEEGGRIERERKKRKKEK</sequence>
<accession>V8N628</accession>
<gene>
    <name evidence="2" type="primary">Chaf1a</name>
    <name evidence="2" type="ORF">L345_17174</name>
</gene>
<dbReference type="Proteomes" id="UP000018936">
    <property type="component" value="Unassembled WGS sequence"/>
</dbReference>
<comment type="caution">
    <text evidence="2">The sequence shown here is derived from an EMBL/GenBank/DDBJ whole genome shotgun (WGS) entry which is preliminary data.</text>
</comment>
<evidence type="ECO:0000313" key="3">
    <source>
        <dbReference type="Proteomes" id="UP000018936"/>
    </source>
</evidence>
<feature type="compositionally biased region" description="Basic and acidic residues" evidence="1">
    <location>
        <begin position="257"/>
        <end position="278"/>
    </location>
</feature>
<dbReference type="AlphaFoldDB" id="V8N628"/>
<feature type="compositionally biased region" description="Basic and acidic residues" evidence="1">
    <location>
        <begin position="229"/>
        <end position="246"/>
    </location>
</feature>
<feature type="region of interest" description="Disordered" evidence="1">
    <location>
        <begin position="44"/>
        <end position="71"/>
    </location>
</feature>
<reference evidence="2 3" key="1">
    <citation type="journal article" date="2013" name="Proc. Natl. Acad. Sci. U.S.A.">
        <title>The king cobra genome reveals dynamic gene evolution and adaptation in the snake venom system.</title>
        <authorList>
            <person name="Vonk F.J."/>
            <person name="Casewell N.R."/>
            <person name="Henkel C.V."/>
            <person name="Heimberg A.M."/>
            <person name="Jansen H.J."/>
            <person name="McCleary R.J."/>
            <person name="Kerkkamp H.M."/>
            <person name="Vos R.A."/>
            <person name="Guerreiro I."/>
            <person name="Calvete J.J."/>
            <person name="Wuster W."/>
            <person name="Woods A.E."/>
            <person name="Logan J.M."/>
            <person name="Harrison R.A."/>
            <person name="Castoe T.A."/>
            <person name="de Koning A.P."/>
            <person name="Pollock D.D."/>
            <person name="Yandell M."/>
            <person name="Calderon D."/>
            <person name="Renjifo C."/>
            <person name="Currier R.B."/>
            <person name="Salgado D."/>
            <person name="Pla D."/>
            <person name="Sanz L."/>
            <person name="Hyder A.S."/>
            <person name="Ribeiro J.M."/>
            <person name="Arntzen J.W."/>
            <person name="van den Thillart G.E."/>
            <person name="Boetzer M."/>
            <person name="Pirovano W."/>
            <person name="Dirks R.P."/>
            <person name="Spaink H.P."/>
            <person name="Duboule D."/>
            <person name="McGlinn E."/>
            <person name="Kini R.M."/>
            <person name="Richardson M.K."/>
        </authorList>
    </citation>
    <scope>NUCLEOTIDE SEQUENCE</scope>
    <source>
        <tissue evidence="2">Blood</tissue>
    </source>
</reference>